<proteinExistence type="predicted"/>
<reference evidence="1" key="1">
    <citation type="submission" date="2021-06" db="EMBL/GenBank/DDBJ databases">
        <authorList>
            <person name="Kallberg Y."/>
            <person name="Tangrot J."/>
            <person name="Rosling A."/>
        </authorList>
    </citation>
    <scope>NUCLEOTIDE SEQUENCE</scope>
    <source>
        <strain evidence="1">MA461A</strain>
    </source>
</reference>
<protein>
    <submittedName>
        <fullName evidence="1">34344_t:CDS:1</fullName>
    </submittedName>
</protein>
<name>A0ACA9RS66_9GLOM</name>
<sequence>YEIDKPPDKLDCNNNDIESVSSLSYSYLEQDINNLKNDKSYNTYSNELSEKNKKDEIDDPIQEIFKLVFINDS</sequence>
<organism evidence="1 2">
    <name type="scientific">Racocetra persica</name>
    <dbReference type="NCBI Taxonomy" id="160502"/>
    <lineage>
        <taxon>Eukaryota</taxon>
        <taxon>Fungi</taxon>
        <taxon>Fungi incertae sedis</taxon>
        <taxon>Mucoromycota</taxon>
        <taxon>Glomeromycotina</taxon>
        <taxon>Glomeromycetes</taxon>
        <taxon>Diversisporales</taxon>
        <taxon>Gigasporaceae</taxon>
        <taxon>Racocetra</taxon>
    </lineage>
</organism>
<keyword evidence="2" id="KW-1185">Reference proteome</keyword>
<comment type="caution">
    <text evidence="1">The sequence shown here is derived from an EMBL/GenBank/DDBJ whole genome shotgun (WGS) entry which is preliminary data.</text>
</comment>
<accession>A0ACA9RS66</accession>
<dbReference type="EMBL" id="CAJVQC010066398">
    <property type="protein sequence ID" value="CAG8806383.1"/>
    <property type="molecule type" value="Genomic_DNA"/>
</dbReference>
<feature type="non-terminal residue" evidence="1">
    <location>
        <position position="1"/>
    </location>
</feature>
<evidence type="ECO:0000313" key="2">
    <source>
        <dbReference type="Proteomes" id="UP000789920"/>
    </source>
</evidence>
<evidence type="ECO:0000313" key="1">
    <source>
        <dbReference type="EMBL" id="CAG8806383.1"/>
    </source>
</evidence>
<dbReference type="Proteomes" id="UP000789920">
    <property type="component" value="Unassembled WGS sequence"/>
</dbReference>
<gene>
    <name evidence="1" type="ORF">RPERSI_LOCUS22142</name>
</gene>